<keyword evidence="12 19" id="KW-0472">Membrane</keyword>
<evidence type="ECO:0000256" key="14">
    <source>
        <dbReference type="ARBA" id="ARBA00023264"/>
    </source>
</evidence>
<evidence type="ECO:0000256" key="8">
    <source>
        <dbReference type="ARBA" id="ARBA00022777"/>
    </source>
</evidence>
<dbReference type="AlphaFoldDB" id="Q2LQM1"/>
<feature type="binding site" evidence="18">
    <location>
        <position position="24"/>
    </location>
    <ligand>
        <name>a divalent metal cation</name>
        <dbReference type="ChEBI" id="CHEBI:60240"/>
    </ligand>
</feature>
<dbReference type="RefSeq" id="WP_011416407.1">
    <property type="nucleotide sequence ID" value="NC_007759.1"/>
</dbReference>
<dbReference type="InterPro" id="IPR036945">
    <property type="entry name" value="DAGK_sf"/>
</dbReference>
<dbReference type="FunCoup" id="Q2LQM1">
    <property type="interactions" value="122"/>
</dbReference>
<keyword evidence="10 19" id="KW-1133">Transmembrane helix</keyword>
<evidence type="ECO:0000256" key="9">
    <source>
        <dbReference type="ARBA" id="ARBA00022840"/>
    </source>
</evidence>
<evidence type="ECO:0000256" key="18">
    <source>
        <dbReference type="PIRSR" id="PIRSR600829-4"/>
    </source>
</evidence>
<dbReference type="GO" id="GO:0005524">
    <property type="term" value="F:ATP binding"/>
    <property type="evidence" value="ECO:0007669"/>
    <property type="project" value="UniProtKB-KW"/>
</dbReference>
<evidence type="ECO:0000256" key="19">
    <source>
        <dbReference type="SAM" id="Phobius"/>
    </source>
</evidence>
<keyword evidence="18" id="KW-0460">Magnesium</keyword>
<dbReference type="Pfam" id="PF01219">
    <property type="entry name" value="DAGK_prokar"/>
    <property type="match status" value="1"/>
</dbReference>
<keyword evidence="18" id="KW-0479">Metal-binding</keyword>
<dbReference type="InterPro" id="IPR000829">
    <property type="entry name" value="DAGK"/>
</dbReference>
<feature type="active site" description="Proton acceptor" evidence="15">
    <location>
        <position position="65"/>
    </location>
</feature>
<keyword evidence="13" id="KW-0594">Phospholipid biosynthesis</keyword>
<dbReference type="Gene3D" id="1.10.287.3610">
    <property type="match status" value="1"/>
</dbReference>
<comment type="cofactor">
    <cofactor evidence="18">
        <name>Mg(2+)</name>
        <dbReference type="ChEBI" id="CHEBI:18420"/>
    </cofactor>
    <text evidence="18">Mn(2+), Zn(2+), Cd(2+) and Co(2+) support activity to lesser extents.</text>
</comment>
<dbReference type="CDD" id="cd14263">
    <property type="entry name" value="DAGK_IM_like"/>
    <property type="match status" value="1"/>
</dbReference>
<dbReference type="GO" id="GO:0004143">
    <property type="term" value="F:ATP-dependent diacylglycerol kinase activity"/>
    <property type="evidence" value="ECO:0007669"/>
    <property type="project" value="UniProtKB-EC"/>
</dbReference>
<dbReference type="EMBL" id="CP000252">
    <property type="protein sequence ID" value="ABC76373.1"/>
    <property type="molecule type" value="Genomic_DNA"/>
</dbReference>
<evidence type="ECO:0000256" key="10">
    <source>
        <dbReference type="ARBA" id="ARBA00022989"/>
    </source>
</evidence>
<feature type="transmembrane region" description="Helical" evidence="19">
    <location>
        <begin position="27"/>
        <end position="43"/>
    </location>
</feature>
<feature type="binding site" evidence="17">
    <location>
        <begin position="81"/>
        <end position="83"/>
    </location>
    <ligand>
        <name>ATP</name>
        <dbReference type="ChEBI" id="CHEBI:30616"/>
    </ligand>
</feature>
<dbReference type="PANTHER" id="PTHR34299:SF1">
    <property type="entry name" value="DIACYLGLYCEROL KINASE"/>
    <property type="match status" value="1"/>
</dbReference>
<name>Q2LQM1_SYNAS</name>
<evidence type="ECO:0000256" key="5">
    <source>
        <dbReference type="ARBA" id="ARBA00022679"/>
    </source>
</evidence>
<evidence type="ECO:0000313" key="21">
    <source>
        <dbReference type="Proteomes" id="UP000001933"/>
    </source>
</evidence>
<keyword evidence="9 17" id="KW-0067">ATP-binding</keyword>
<dbReference type="GO" id="GO:0046872">
    <property type="term" value="F:metal ion binding"/>
    <property type="evidence" value="ECO:0007669"/>
    <property type="project" value="UniProtKB-KW"/>
</dbReference>
<keyword evidence="5 20" id="KW-0808">Transferase</keyword>
<dbReference type="EC" id="2.7.1.107" evidence="20"/>
<evidence type="ECO:0000256" key="7">
    <source>
        <dbReference type="ARBA" id="ARBA00022741"/>
    </source>
</evidence>
<dbReference type="GO" id="GO:0008654">
    <property type="term" value="P:phospholipid biosynthetic process"/>
    <property type="evidence" value="ECO:0007669"/>
    <property type="project" value="UniProtKB-KW"/>
</dbReference>
<keyword evidence="8" id="KW-0418">Kinase</keyword>
<evidence type="ECO:0000256" key="16">
    <source>
        <dbReference type="PIRSR" id="PIRSR600829-2"/>
    </source>
</evidence>
<keyword evidence="3" id="KW-1003">Cell membrane</keyword>
<feature type="binding site" evidence="17">
    <location>
        <begin position="90"/>
        <end position="91"/>
    </location>
    <ligand>
        <name>ATP</name>
        <dbReference type="ChEBI" id="CHEBI:30616"/>
    </ligand>
</feature>
<evidence type="ECO:0000256" key="2">
    <source>
        <dbReference type="ARBA" id="ARBA00005967"/>
    </source>
</evidence>
<feature type="binding site" evidence="17">
    <location>
        <position position="24"/>
    </location>
    <ligand>
        <name>ATP</name>
        <dbReference type="ChEBI" id="CHEBI:30616"/>
    </ligand>
</feature>
<evidence type="ECO:0000256" key="12">
    <source>
        <dbReference type="ARBA" id="ARBA00023136"/>
    </source>
</evidence>
<evidence type="ECO:0000256" key="11">
    <source>
        <dbReference type="ARBA" id="ARBA00023098"/>
    </source>
</evidence>
<comment type="similarity">
    <text evidence="2">Belongs to the bacterial diacylglycerol kinase family.</text>
</comment>
<dbReference type="PANTHER" id="PTHR34299">
    <property type="entry name" value="DIACYLGLYCEROL KINASE"/>
    <property type="match status" value="1"/>
</dbReference>
<organism evidence="20 21">
    <name type="scientific">Syntrophus aciditrophicus (strain SB)</name>
    <dbReference type="NCBI Taxonomy" id="56780"/>
    <lineage>
        <taxon>Bacteria</taxon>
        <taxon>Pseudomonadati</taxon>
        <taxon>Thermodesulfobacteriota</taxon>
        <taxon>Syntrophia</taxon>
        <taxon>Syntrophales</taxon>
        <taxon>Syntrophaceae</taxon>
        <taxon>Syntrophus</taxon>
    </lineage>
</organism>
<feature type="binding site" evidence="17">
    <location>
        <position position="72"/>
    </location>
    <ligand>
        <name>ATP</name>
        <dbReference type="ChEBI" id="CHEBI:30616"/>
    </ligand>
</feature>
<dbReference type="STRING" id="56780.SYN_02353"/>
<keyword evidence="7 17" id="KW-0547">Nucleotide-binding</keyword>
<sequence>MKGQSFYKRVGFALCGLKMAARREKSFRTHLVAAAAVLIVLYVTQPGIIWWTIIALTVGFVLVTELLNTAFETLADQLCPEEHSGIGAAKDIAAGAVLVASLIGIIVGLVFILNWIGI</sequence>
<dbReference type="Proteomes" id="UP000001933">
    <property type="component" value="Chromosome"/>
</dbReference>
<evidence type="ECO:0000256" key="6">
    <source>
        <dbReference type="ARBA" id="ARBA00022692"/>
    </source>
</evidence>
<comment type="subcellular location">
    <subcellularLocation>
        <location evidence="1">Cell membrane</location>
        <topology evidence="1">Multi-pass membrane protein</topology>
    </subcellularLocation>
</comment>
<evidence type="ECO:0000313" key="20">
    <source>
        <dbReference type="EMBL" id="ABC76373.1"/>
    </source>
</evidence>
<feature type="binding site" evidence="18">
    <location>
        <position position="72"/>
    </location>
    <ligand>
        <name>a divalent metal cation</name>
        <dbReference type="ChEBI" id="CHEBI:60240"/>
    </ligand>
</feature>
<feature type="transmembrane region" description="Helical" evidence="19">
    <location>
        <begin position="92"/>
        <end position="116"/>
    </location>
</feature>
<dbReference type="InParanoid" id="Q2LQM1"/>
<keyword evidence="4" id="KW-0444">Lipid biosynthesis</keyword>
<evidence type="ECO:0000256" key="4">
    <source>
        <dbReference type="ARBA" id="ARBA00022516"/>
    </source>
</evidence>
<dbReference type="HOGENOM" id="CLU_112343_2_2_7"/>
<gene>
    <name evidence="20" type="ORF">SYN_02353</name>
</gene>
<keyword evidence="11" id="KW-0443">Lipid metabolism</keyword>
<dbReference type="GO" id="GO:0005886">
    <property type="term" value="C:plasma membrane"/>
    <property type="evidence" value="ECO:0007669"/>
    <property type="project" value="UniProtKB-SubCell"/>
</dbReference>
<keyword evidence="21" id="KW-1185">Reference proteome</keyword>
<reference evidence="20 21" key="1">
    <citation type="journal article" date="2007" name="Proc. Natl. Acad. Sci. U.S.A.">
        <title>The genome of Syntrophus aciditrophicus: life at the thermodynamic limit of microbial growth.</title>
        <authorList>
            <person name="McInerney M.J."/>
            <person name="Rohlin L."/>
            <person name="Mouttaki H."/>
            <person name="Kim U."/>
            <person name="Krupp R.S."/>
            <person name="Rios-Hernandez L."/>
            <person name="Sieber J."/>
            <person name="Struchtemeyer C.G."/>
            <person name="Bhattacharyya A."/>
            <person name="Campbell J.W."/>
            <person name="Gunsalus R.P."/>
        </authorList>
    </citation>
    <scope>NUCLEOTIDE SEQUENCE [LARGE SCALE GENOMIC DNA]</scope>
    <source>
        <strain evidence="20 21">SB</strain>
    </source>
</reference>
<evidence type="ECO:0000256" key="1">
    <source>
        <dbReference type="ARBA" id="ARBA00004651"/>
    </source>
</evidence>
<evidence type="ECO:0000256" key="17">
    <source>
        <dbReference type="PIRSR" id="PIRSR600829-3"/>
    </source>
</evidence>
<dbReference type="KEGG" id="sat:SYN_02353"/>
<protein>
    <submittedName>
        <fullName evidence="20">Diacylglycerolkinase</fullName>
        <ecNumber evidence="20">2.7.1.107</ecNumber>
    </submittedName>
</protein>
<dbReference type="eggNOG" id="COG0818">
    <property type="taxonomic scope" value="Bacteria"/>
</dbReference>
<feature type="binding site" evidence="16">
    <location>
        <position position="65"/>
    </location>
    <ligand>
        <name>substrate</name>
    </ligand>
</feature>
<accession>Q2LQM1</accession>
<keyword evidence="6 19" id="KW-0812">Transmembrane</keyword>
<dbReference type="OrthoDB" id="9796011at2"/>
<evidence type="ECO:0000256" key="3">
    <source>
        <dbReference type="ARBA" id="ARBA00022475"/>
    </source>
</evidence>
<evidence type="ECO:0000256" key="15">
    <source>
        <dbReference type="PIRSR" id="PIRSR600829-1"/>
    </source>
</evidence>
<keyword evidence="14" id="KW-1208">Phospholipid metabolism</keyword>
<evidence type="ECO:0000256" key="13">
    <source>
        <dbReference type="ARBA" id="ARBA00023209"/>
    </source>
</evidence>
<proteinExistence type="inferred from homology"/>